<evidence type="ECO:0000256" key="2">
    <source>
        <dbReference type="ARBA" id="ARBA00022692"/>
    </source>
</evidence>
<dbReference type="Proteomes" id="UP000693972">
    <property type="component" value="Unassembled WGS sequence"/>
</dbReference>
<accession>A0A975TX09</accession>
<proteinExistence type="predicted"/>
<evidence type="ECO:0000259" key="6">
    <source>
        <dbReference type="Pfam" id="PF04893"/>
    </source>
</evidence>
<dbReference type="InterPro" id="IPR006977">
    <property type="entry name" value="Yip1_dom"/>
</dbReference>
<reference evidence="8 9" key="1">
    <citation type="submission" date="2021-07" db="EMBL/GenBank/DDBJ databases">
        <title>Karlodiniumbacter phycospheric gen. nov., sp. nov., a phycosphere bacterium isolated from karlodinium veneficum.</title>
        <authorList>
            <person name="Peng Y."/>
            <person name="Jiang L."/>
            <person name="Lee J."/>
        </authorList>
    </citation>
    <scope>NUCLEOTIDE SEQUENCE</scope>
    <source>
        <strain evidence="8 9">N5</strain>
    </source>
</reference>
<feature type="domain" description="Yip1" evidence="6">
    <location>
        <begin position="16"/>
        <end position="183"/>
    </location>
</feature>
<dbReference type="GO" id="GO:0016020">
    <property type="term" value="C:membrane"/>
    <property type="evidence" value="ECO:0007669"/>
    <property type="project" value="UniProtKB-SubCell"/>
</dbReference>
<evidence type="ECO:0000313" key="8">
    <source>
        <dbReference type="EMBL" id="QXL88980.1"/>
    </source>
</evidence>
<dbReference type="Pfam" id="PF04893">
    <property type="entry name" value="Yip1"/>
    <property type="match status" value="1"/>
</dbReference>
<keyword evidence="9" id="KW-1185">Reference proteome</keyword>
<evidence type="ECO:0000313" key="7">
    <source>
        <dbReference type="EMBL" id="MBY4892227.1"/>
    </source>
</evidence>
<protein>
    <submittedName>
        <fullName evidence="8">YIP1 family protein</fullName>
    </submittedName>
</protein>
<gene>
    <name evidence="7" type="ORF">KUL25_05555</name>
    <name evidence="8" type="ORF">KUL25_05560</name>
</gene>
<sequence>MSDLMDLRFLGKLAFETIKDPKAGAAEALRLAPPRPALWLAFTLMITLSLMMGEVVSLIAPAPEAGPLTGQSALALGLLQAAFLFLMVFAITNIGRAFGGVGNFDGALALITWLQFVFFLIQVLQLILLLIAPPLAAMVTLVAIGLFFWVLVNFIAVLHGFQSVGMVFVMTLVSFIGILFALSIVLTILGVTFETGGIAQGAMAQ</sequence>
<feature type="transmembrane region" description="Helical" evidence="5">
    <location>
        <begin position="167"/>
        <end position="193"/>
    </location>
</feature>
<keyword evidence="4 5" id="KW-0472">Membrane</keyword>
<dbReference type="RefSeq" id="WP_257892040.1">
    <property type="nucleotide sequence ID" value="NZ_JAIMBW010000001.1"/>
</dbReference>
<feature type="transmembrane region" description="Helical" evidence="5">
    <location>
        <begin position="72"/>
        <end position="95"/>
    </location>
</feature>
<evidence type="ECO:0000256" key="1">
    <source>
        <dbReference type="ARBA" id="ARBA00004141"/>
    </source>
</evidence>
<dbReference type="EMBL" id="CP078073">
    <property type="protein sequence ID" value="QXL88980.1"/>
    <property type="molecule type" value="Genomic_DNA"/>
</dbReference>
<comment type="subcellular location">
    <subcellularLocation>
        <location evidence="1">Membrane</location>
        <topology evidence="1">Multi-pass membrane protein</topology>
    </subcellularLocation>
</comment>
<feature type="transmembrane region" description="Helical" evidence="5">
    <location>
        <begin position="37"/>
        <end position="60"/>
    </location>
</feature>
<organism evidence="8">
    <name type="scientific">Gymnodinialimonas phycosphaerae</name>
    <dbReference type="NCBI Taxonomy" id="2841589"/>
    <lineage>
        <taxon>Bacteria</taxon>
        <taxon>Pseudomonadati</taxon>
        <taxon>Pseudomonadota</taxon>
        <taxon>Alphaproteobacteria</taxon>
        <taxon>Rhodobacterales</taxon>
        <taxon>Paracoccaceae</taxon>
        <taxon>Gymnodinialimonas</taxon>
    </lineage>
</organism>
<feature type="transmembrane region" description="Helical" evidence="5">
    <location>
        <begin position="138"/>
        <end position="161"/>
    </location>
</feature>
<evidence type="ECO:0000256" key="4">
    <source>
        <dbReference type="ARBA" id="ARBA00023136"/>
    </source>
</evidence>
<keyword evidence="2 5" id="KW-0812">Transmembrane</keyword>
<keyword evidence="3 5" id="KW-1133">Transmembrane helix</keyword>
<dbReference type="AlphaFoldDB" id="A0A975TX09"/>
<name>A0A975TX09_9RHOB</name>
<evidence type="ECO:0000313" key="9">
    <source>
        <dbReference type="Proteomes" id="UP000693972"/>
    </source>
</evidence>
<evidence type="ECO:0000256" key="5">
    <source>
        <dbReference type="SAM" id="Phobius"/>
    </source>
</evidence>
<feature type="transmembrane region" description="Helical" evidence="5">
    <location>
        <begin position="107"/>
        <end position="131"/>
    </location>
</feature>
<evidence type="ECO:0000256" key="3">
    <source>
        <dbReference type="ARBA" id="ARBA00022989"/>
    </source>
</evidence>
<dbReference type="EMBL" id="JAIMBW010000001">
    <property type="protein sequence ID" value="MBY4892227.1"/>
    <property type="molecule type" value="Genomic_DNA"/>
</dbReference>